<evidence type="ECO:0000256" key="1">
    <source>
        <dbReference type="SAM" id="Coils"/>
    </source>
</evidence>
<feature type="coiled-coil region" evidence="1">
    <location>
        <begin position="806"/>
        <end position="854"/>
    </location>
</feature>
<reference evidence="4 5" key="1">
    <citation type="submission" date="2019-07" db="EMBL/GenBank/DDBJ databases">
        <title>The draft genome sequence of Vibrio algivorus M1486.</title>
        <authorList>
            <person name="Meng X."/>
        </authorList>
    </citation>
    <scope>NUCLEOTIDE SEQUENCE [LARGE SCALE GENOMIC DNA]</scope>
    <source>
        <strain evidence="4 5">M1486</strain>
    </source>
</reference>
<dbReference type="GO" id="GO:0016887">
    <property type="term" value="F:ATP hydrolysis activity"/>
    <property type="evidence" value="ECO:0007669"/>
    <property type="project" value="InterPro"/>
</dbReference>
<dbReference type="Pfam" id="PF13558">
    <property type="entry name" value="SbcC_Walker_B"/>
    <property type="match status" value="1"/>
</dbReference>
<dbReference type="PANTHER" id="PTHR32114">
    <property type="entry name" value="ABC TRANSPORTER ABCH.3"/>
    <property type="match status" value="1"/>
</dbReference>
<dbReference type="GO" id="GO:0006302">
    <property type="term" value="P:double-strand break repair"/>
    <property type="evidence" value="ECO:0007669"/>
    <property type="project" value="InterPro"/>
</dbReference>
<dbReference type="SUPFAM" id="SSF52540">
    <property type="entry name" value="P-loop containing nucleoside triphosphate hydrolases"/>
    <property type="match status" value="2"/>
</dbReference>
<dbReference type="AlphaFoldDB" id="A0A557P5B7"/>
<accession>A0A557P5B7</accession>
<dbReference type="OrthoDB" id="9795626at2"/>
<sequence>MKILTVRFQNLNSLKGEWKIDFTQSPFAENGLFAITGPTGAGKTTLLDAMCLALYHQTPRLGLISTSNNEIMTRGTAECLAEVEFEVKGKAYRAFWSMRRSRGKVDGNLQSAVVELAEVVSGKMLATQIKRKDILLKDITGLDFSRFTKSMMLSQGQFAAFLNAKESERAELLEELTGTEIYGQISEKVHEYFTDAKQKLVALESQAKGVQLLSLEQVSALNNELEEVKLQQQKNKQALQAWNEHHQWWQQYQSAQQAVQEAKQRQEKVNQQKLDEQTQLDKLEKSEPAEKLKQPFQQWQQTKVQLDAITTQLNEKQQQFSETEKQKQSKQRNYNQATVALEQQKQSQRNLFKLIDDQVLPLDQDIQQKETKVTDLTAQYQNENKQLNLVQQDLNQVKSALEQVQKQQATCREYLDKHANDEVISQHLNSWQLQVEQMAQKGREIAELNQTIQAEQQTKDKLANKISAEEKHFQQCQADVHGKQALFQAANQTWLSLTTEEQKSAEQLAQELEEKDQHRQFIYQLRMKHDQWSKLSQTILREAQVLIEQQKQHQQLTDNCASLRQAYKAKDAEIQSYKTLIDQDTQFADFRAKLQAGEACPLCGSLEHPALDHSTTLNRSQVSLDKERAETEKKTIESQGMQARSQLDSTARYITELTQKQQQDKADLSGIEQQWQQSFSNQTLSLFAIEDSKQLQLYEVDVPRQIEAIKARLSQLQQAEKQLIACKEALQLSHFQQEKAKTSLETLRHQELTLLKQDDAKLQSLQSMQEDRATIYQTLTDQWLALGYSLPDYSLLEGSLIDVSPLNQWLEQKRQASQQWQQYKQQSIELAHKLVQAQQDEVRLNQSLKEKQQLLGEMNKALTAQVEWLAHQKQERLALFGKRNIAEEKQASQKQLDEAEQAYQVAQQQWHSLQVKLEKLSGEIASTQNQFEQQTQAHKKALEGWQQAFTQSPFESQAMFEESLLDDNERQKLIALQQEINNQVERAVALVDNANKQWDRIQQHEKASQWMTTDCETVLKRLKEVSEILDSQTYRIGQIEHELVSDKRRREGQVELFKQIESQQSYYDDWQYLHALIGSKSGDKFRKFAQGLTLDNLVYLANKQLERLHGRYLLQRSGVSINDNNQASNAYVSTDGLALSVIDTWQGDTIRDTKTLSGGESFLVSLALALALSDLVSHKTSIDSLFLDEGFGTLDADTLDMALNALDNLNASGKMIGVISHIDAMKERIPVQIKVHKRNGLGMSELDSSFRVSV</sequence>
<dbReference type="InterPro" id="IPR027417">
    <property type="entry name" value="P-loop_NTPase"/>
</dbReference>
<name>A0A557P5B7_9VIBR</name>
<feature type="coiled-coil region" evidence="1">
    <location>
        <begin position="882"/>
        <end position="937"/>
    </location>
</feature>
<dbReference type="Pfam" id="PF13476">
    <property type="entry name" value="AAA_23"/>
    <property type="match status" value="1"/>
</dbReference>
<dbReference type="RefSeq" id="WP_144388415.1">
    <property type="nucleotide sequence ID" value="NZ_CANNCB010000015.1"/>
</dbReference>
<proteinExistence type="predicted"/>
<feature type="coiled-coil region" evidence="1">
    <location>
        <begin position="546"/>
        <end position="573"/>
    </location>
</feature>
<evidence type="ECO:0000313" key="5">
    <source>
        <dbReference type="Proteomes" id="UP000319828"/>
    </source>
</evidence>
<organism evidence="4 5">
    <name type="scientific">Vibrio algivorus</name>
    <dbReference type="NCBI Taxonomy" id="1667024"/>
    <lineage>
        <taxon>Bacteria</taxon>
        <taxon>Pseudomonadati</taxon>
        <taxon>Pseudomonadota</taxon>
        <taxon>Gammaproteobacteria</taxon>
        <taxon>Vibrionales</taxon>
        <taxon>Vibrionaceae</taxon>
        <taxon>Vibrio</taxon>
    </lineage>
</organism>
<dbReference type="Proteomes" id="UP000319828">
    <property type="component" value="Unassembled WGS sequence"/>
</dbReference>
<dbReference type="PANTHER" id="PTHR32114:SF2">
    <property type="entry name" value="ABC TRANSPORTER ABCH.3"/>
    <property type="match status" value="1"/>
</dbReference>
<feature type="domain" description="Rad50/SbcC-type AAA" evidence="3">
    <location>
        <begin position="6"/>
        <end position="280"/>
    </location>
</feature>
<dbReference type="EMBL" id="VMKJ01000022">
    <property type="protein sequence ID" value="TVO35817.1"/>
    <property type="molecule type" value="Genomic_DNA"/>
</dbReference>
<feature type="coiled-coil region" evidence="1">
    <location>
        <begin position="366"/>
        <end position="515"/>
    </location>
</feature>
<evidence type="ECO:0000256" key="2">
    <source>
        <dbReference type="SAM" id="MobiDB-lite"/>
    </source>
</evidence>
<evidence type="ECO:0000259" key="3">
    <source>
        <dbReference type="Pfam" id="PF13476"/>
    </source>
</evidence>
<comment type="caution">
    <text evidence="4">The sequence shown here is derived from an EMBL/GenBank/DDBJ whole genome shotgun (WGS) entry which is preliminary data.</text>
</comment>
<dbReference type="InterPro" id="IPR038729">
    <property type="entry name" value="Rad50/SbcC_AAA"/>
</dbReference>
<dbReference type="Gene3D" id="3.40.50.300">
    <property type="entry name" value="P-loop containing nucleotide triphosphate hydrolases"/>
    <property type="match status" value="2"/>
</dbReference>
<protein>
    <submittedName>
        <fullName evidence="4">AAA family ATPase</fullName>
    </submittedName>
</protein>
<feature type="region of interest" description="Disordered" evidence="2">
    <location>
        <begin position="315"/>
        <end position="335"/>
    </location>
</feature>
<evidence type="ECO:0000313" key="4">
    <source>
        <dbReference type="EMBL" id="TVO35817.1"/>
    </source>
</evidence>
<gene>
    <name evidence="4" type="ORF">FOF44_11115</name>
</gene>
<keyword evidence="1" id="KW-0175">Coiled coil</keyword>